<evidence type="ECO:0000256" key="2">
    <source>
        <dbReference type="ARBA" id="ARBA00023242"/>
    </source>
</evidence>
<comment type="subcellular location">
    <subcellularLocation>
        <location evidence="1">Nucleus</location>
    </subcellularLocation>
</comment>
<dbReference type="SUPFAM" id="SSF47762">
    <property type="entry name" value="PAH2 domain"/>
    <property type="match status" value="1"/>
</dbReference>
<accession>A0A392PF71</accession>
<reference evidence="3 4" key="1">
    <citation type="journal article" date="2018" name="Front. Plant Sci.">
        <title>Red Clover (Trifolium pratense) and Zigzag Clover (T. medium) - A Picture of Genomic Similarities and Differences.</title>
        <authorList>
            <person name="Dluhosova J."/>
            <person name="Istvanek J."/>
            <person name="Nedelnik J."/>
            <person name="Repkova J."/>
        </authorList>
    </citation>
    <scope>NUCLEOTIDE SEQUENCE [LARGE SCALE GENOMIC DNA]</scope>
    <source>
        <strain evidence="4">cv. 10/8</strain>
        <tissue evidence="3">Leaf</tissue>
    </source>
</reference>
<dbReference type="GO" id="GO:0006355">
    <property type="term" value="P:regulation of DNA-templated transcription"/>
    <property type="evidence" value="ECO:0007669"/>
    <property type="project" value="InterPro"/>
</dbReference>
<keyword evidence="2" id="KW-0539">Nucleus</keyword>
<evidence type="ECO:0000256" key="1">
    <source>
        <dbReference type="ARBA" id="ARBA00004123"/>
    </source>
</evidence>
<dbReference type="Gene3D" id="1.20.1160.11">
    <property type="entry name" value="Paired amphipathic helix"/>
    <property type="match status" value="1"/>
</dbReference>
<dbReference type="Proteomes" id="UP000265520">
    <property type="component" value="Unassembled WGS sequence"/>
</dbReference>
<dbReference type="Pfam" id="PF02671">
    <property type="entry name" value="PAH"/>
    <property type="match status" value="1"/>
</dbReference>
<comment type="caution">
    <text evidence="3">The sequence shown here is derived from an EMBL/GenBank/DDBJ whole genome shotgun (WGS) entry which is preliminary data.</text>
</comment>
<proteinExistence type="predicted"/>
<protein>
    <submittedName>
        <fullName evidence="3">Paired amphipathic helix protein Sin3</fullName>
    </submittedName>
</protein>
<feature type="non-terminal residue" evidence="3">
    <location>
        <position position="1"/>
    </location>
</feature>
<dbReference type="EMBL" id="LXQA010075122">
    <property type="protein sequence ID" value="MCI10129.1"/>
    <property type="molecule type" value="Genomic_DNA"/>
</dbReference>
<dbReference type="InterPro" id="IPR003822">
    <property type="entry name" value="PAH"/>
</dbReference>
<dbReference type="AlphaFoldDB" id="A0A392PF71"/>
<dbReference type="GO" id="GO:0005634">
    <property type="term" value="C:nucleus"/>
    <property type="evidence" value="ECO:0007669"/>
    <property type="project" value="UniProtKB-SubCell"/>
</dbReference>
<sequence>GGHGSTVNFNYRRWSSASSSSVPPLSSELIKEEEQLHNNIDDAEVDKSIIIEALHVFQDEPEKFGKFMVLLLDSHAGRIDLSVVKEGMTELLKGHNSLIWKFNKMLPPEETPLPLDDDGLPFKYDSAAFRGDQE</sequence>
<organism evidence="3 4">
    <name type="scientific">Trifolium medium</name>
    <dbReference type="NCBI Taxonomy" id="97028"/>
    <lineage>
        <taxon>Eukaryota</taxon>
        <taxon>Viridiplantae</taxon>
        <taxon>Streptophyta</taxon>
        <taxon>Embryophyta</taxon>
        <taxon>Tracheophyta</taxon>
        <taxon>Spermatophyta</taxon>
        <taxon>Magnoliopsida</taxon>
        <taxon>eudicotyledons</taxon>
        <taxon>Gunneridae</taxon>
        <taxon>Pentapetalae</taxon>
        <taxon>rosids</taxon>
        <taxon>fabids</taxon>
        <taxon>Fabales</taxon>
        <taxon>Fabaceae</taxon>
        <taxon>Papilionoideae</taxon>
        <taxon>50 kb inversion clade</taxon>
        <taxon>NPAAA clade</taxon>
        <taxon>Hologalegina</taxon>
        <taxon>IRL clade</taxon>
        <taxon>Trifolieae</taxon>
        <taxon>Trifolium</taxon>
    </lineage>
</organism>
<evidence type="ECO:0000313" key="3">
    <source>
        <dbReference type="EMBL" id="MCI10129.1"/>
    </source>
</evidence>
<dbReference type="InterPro" id="IPR036600">
    <property type="entry name" value="PAH_sf"/>
</dbReference>
<keyword evidence="4" id="KW-1185">Reference proteome</keyword>
<evidence type="ECO:0000313" key="4">
    <source>
        <dbReference type="Proteomes" id="UP000265520"/>
    </source>
</evidence>
<name>A0A392PF71_9FABA</name>